<proteinExistence type="predicted"/>
<feature type="region of interest" description="Disordered" evidence="1">
    <location>
        <begin position="120"/>
        <end position="144"/>
    </location>
</feature>
<dbReference type="RefSeq" id="WP_326297265.1">
    <property type="nucleotide sequence ID" value="NZ_JAYLLH010000011.1"/>
</dbReference>
<keyword evidence="3" id="KW-1185">Reference proteome</keyword>
<dbReference type="Proteomes" id="UP001348149">
    <property type="component" value="Unassembled WGS sequence"/>
</dbReference>
<evidence type="ECO:0000256" key="1">
    <source>
        <dbReference type="SAM" id="MobiDB-lite"/>
    </source>
</evidence>
<gene>
    <name evidence="2" type="ORF">VK792_09645</name>
</gene>
<reference evidence="2 3" key="1">
    <citation type="submission" date="2024-01" db="EMBL/GenBank/DDBJ databases">
        <title>Mesobacterium rodlantinim sp. nov., isolated from shallow sea hydrothermal systems off Kueishantao Island.</title>
        <authorList>
            <person name="Su Z."/>
            <person name="Tang K."/>
        </authorList>
    </citation>
    <scope>NUCLEOTIDE SEQUENCE [LARGE SCALE GENOMIC DNA]</scope>
    <source>
        <strain evidence="2 3">TK19101</strain>
    </source>
</reference>
<dbReference type="EMBL" id="JAYLLH010000011">
    <property type="protein sequence ID" value="MEC3861546.1"/>
    <property type="molecule type" value="Genomic_DNA"/>
</dbReference>
<organism evidence="2 3">
    <name type="scientific">Mesobacterium hydrothermale</name>
    <dbReference type="NCBI Taxonomy" id="3111907"/>
    <lineage>
        <taxon>Bacteria</taxon>
        <taxon>Pseudomonadati</taxon>
        <taxon>Pseudomonadota</taxon>
        <taxon>Alphaproteobacteria</taxon>
        <taxon>Rhodobacterales</taxon>
        <taxon>Roseobacteraceae</taxon>
        <taxon>Mesobacterium</taxon>
    </lineage>
</organism>
<accession>A0ABU6HI10</accession>
<name>A0ABU6HI10_9RHOB</name>
<comment type="caution">
    <text evidence="2">The sequence shown here is derived from an EMBL/GenBank/DDBJ whole genome shotgun (WGS) entry which is preliminary data.</text>
</comment>
<protein>
    <submittedName>
        <fullName evidence="2">Uncharacterized protein</fullName>
    </submittedName>
</protein>
<sequence length="163" mass="17515">MGLVLRVYAGHAGFQRGKTRSARAGQGAAVAGSYKIDIQVPEHRLVDVQQKQALAHWQVALVRPTEHCAIRAKINVIVRKSRGIDVDFDPINELPVEDDVISSPTGGEHEGIRTFVSPNPVARRISGQPGRCASADGPDQTPDRDQLVKLANSVGSFSGSRST</sequence>
<evidence type="ECO:0000313" key="3">
    <source>
        <dbReference type="Proteomes" id="UP001348149"/>
    </source>
</evidence>
<evidence type="ECO:0000313" key="2">
    <source>
        <dbReference type="EMBL" id="MEC3861546.1"/>
    </source>
</evidence>